<dbReference type="Proteomes" id="UP001202550">
    <property type="component" value="Unassembled WGS sequence"/>
</dbReference>
<sequence>MRQISHPLPEHLRPVSPAPARAWLWQVPLCVTLTLGALYAAAALVGPCAGPGATCPEPALPMVTAAPSPQDPPSEAAPPARPILRVAFAPLPLSMADAPTHRTYSLPPGQTVQDVATLPNAIPLDEMNLIAVVEADGVRHALVRLPGGRILRVQEGDTLQDATVATIGARKLYMLRPDNTSSALVLGG</sequence>
<name>A0ABT0LXK8_9RHOB</name>
<keyword evidence="2" id="KW-1185">Reference proteome</keyword>
<dbReference type="RefSeq" id="WP_249055614.1">
    <property type="nucleotide sequence ID" value="NZ_JALZWP010000001.1"/>
</dbReference>
<proteinExistence type="predicted"/>
<protein>
    <submittedName>
        <fullName evidence="1">Pilus assembly protein PilP</fullName>
    </submittedName>
</protein>
<reference evidence="1 2" key="1">
    <citation type="submission" date="2022-05" db="EMBL/GenBank/DDBJ databases">
        <title>Seasonal and diel survey of microbial diversity of the Tyrrhenian coast.</title>
        <authorList>
            <person name="Gattoni G."/>
            <person name="Corral P."/>
        </authorList>
    </citation>
    <scope>NUCLEOTIDE SEQUENCE [LARGE SCALE GENOMIC DNA]</scope>
    <source>
        <strain evidence="1 2">V10</strain>
    </source>
</reference>
<organism evidence="1 2">
    <name type="scientific">Roseinatronobacter domitianus</name>
    <dbReference type="NCBI Taxonomy" id="2940293"/>
    <lineage>
        <taxon>Bacteria</taxon>
        <taxon>Pseudomonadati</taxon>
        <taxon>Pseudomonadota</taxon>
        <taxon>Alphaproteobacteria</taxon>
        <taxon>Rhodobacterales</taxon>
        <taxon>Paracoccaceae</taxon>
        <taxon>Roseinatronobacter</taxon>
    </lineage>
</organism>
<evidence type="ECO:0000313" key="2">
    <source>
        <dbReference type="Proteomes" id="UP001202550"/>
    </source>
</evidence>
<gene>
    <name evidence="1" type="ORF">M3N55_01290</name>
</gene>
<evidence type="ECO:0000313" key="1">
    <source>
        <dbReference type="EMBL" id="MCL1627354.1"/>
    </source>
</evidence>
<comment type="caution">
    <text evidence="1">The sequence shown here is derived from an EMBL/GenBank/DDBJ whole genome shotgun (WGS) entry which is preliminary data.</text>
</comment>
<dbReference type="EMBL" id="JALZWP010000001">
    <property type="protein sequence ID" value="MCL1627354.1"/>
    <property type="molecule type" value="Genomic_DNA"/>
</dbReference>
<accession>A0ABT0LXK8</accession>